<evidence type="ECO:0000256" key="8">
    <source>
        <dbReference type="ARBA" id="ARBA00022532"/>
    </source>
</evidence>
<comment type="pathway">
    <text evidence="4">Carbohydrate metabolism; tricarboxylic acid cycle.</text>
</comment>
<evidence type="ECO:0000256" key="2">
    <source>
        <dbReference type="ARBA" id="ARBA00004050"/>
    </source>
</evidence>
<reference evidence="18" key="1">
    <citation type="journal article" date="2019" name="Int. J. Syst. Evol. Microbiol.">
        <title>The Global Catalogue of Microorganisms (GCM) 10K type strain sequencing project: providing services to taxonomists for standard genome sequencing and annotation.</title>
        <authorList>
            <consortium name="The Broad Institute Genomics Platform"/>
            <consortium name="The Broad Institute Genome Sequencing Center for Infectious Disease"/>
            <person name="Wu L."/>
            <person name="Ma J."/>
        </authorList>
    </citation>
    <scope>NUCLEOTIDE SEQUENCE [LARGE SCALE GENOMIC DNA]</scope>
    <source>
        <strain evidence="18">DFY28</strain>
    </source>
</reference>
<dbReference type="NCBIfam" id="TIGR02968">
    <property type="entry name" value="succ_dehyd_anc"/>
    <property type="match status" value="1"/>
</dbReference>
<comment type="subcellular location">
    <subcellularLocation>
        <location evidence="3">Membrane</location>
        <topology evidence="3">Multi-pass membrane protein</topology>
    </subcellularLocation>
</comment>
<keyword evidence="11" id="KW-0479">Metal-binding</keyword>
<evidence type="ECO:0000256" key="4">
    <source>
        <dbReference type="ARBA" id="ARBA00005163"/>
    </source>
</evidence>
<evidence type="ECO:0000256" key="12">
    <source>
        <dbReference type="ARBA" id="ARBA00022982"/>
    </source>
</evidence>
<keyword evidence="12" id="KW-0249">Electron transport</keyword>
<keyword evidence="10 16" id="KW-0812">Transmembrane</keyword>
<dbReference type="InterPro" id="IPR000701">
    <property type="entry name" value="SuccDH_FuR_B_TM-su"/>
</dbReference>
<gene>
    <name evidence="17" type="primary">sdhD</name>
    <name evidence="17" type="ORF">ACFSC0_06745</name>
</gene>
<dbReference type="Gene3D" id="1.20.1300.10">
    <property type="entry name" value="Fumarate reductase/succinate dehydrogenase, transmembrane subunit"/>
    <property type="match status" value="1"/>
</dbReference>
<dbReference type="InterPro" id="IPR034804">
    <property type="entry name" value="SQR/QFR_C/D"/>
</dbReference>
<keyword evidence="13 16" id="KW-1133">Transmembrane helix</keyword>
<name>A0ABW4MZL4_9CAUL</name>
<evidence type="ECO:0000256" key="5">
    <source>
        <dbReference type="ARBA" id="ARBA00011558"/>
    </source>
</evidence>
<dbReference type="EMBL" id="JBHUEY010000001">
    <property type="protein sequence ID" value="MFD1783086.1"/>
    <property type="molecule type" value="Genomic_DNA"/>
</dbReference>
<keyword evidence="15 16" id="KW-0472">Membrane</keyword>
<keyword evidence="18" id="KW-1185">Reference proteome</keyword>
<evidence type="ECO:0000256" key="9">
    <source>
        <dbReference type="ARBA" id="ARBA00022617"/>
    </source>
</evidence>
<proteinExistence type="predicted"/>
<feature type="transmembrane region" description="Helical" evidence="16">
    <location>
        <begin position="101"/>
        <end position="126"/>
    </location>
</feature>
<keyword evidence="9" id="KW-0349">Heme</keyword>
<keyword evidence="14" id="KW-0408">Iron</keyword>
<feature type="transmembrane region" description="Helical" evidence="16">
    <location>
        <begin position="29"/>
        <end position="48"/>
    </location>
</feature>
<evidence type="ECO:0000256" key="3">
    <source>
        <dbReference type="ARBA" id="ARBA00004141"/>
    </source>
</evidence>
<comment type="function">
    <text evidence="2">Membrane-anchoring subunit of succinate dehydrogenase (SDH).</text>
</comment>
<evidence type="ECO:0000313" key="18">
    <source>
        <dbReference type="Proteomes" id="UP001597237"/>
    </source>
</evidence>
<evidence type="ECO:0000313" key="17">
    <source>
        <dbReference type="EMBL" id="MFD1783086.1"/>
    </source>
</evidence>
<organism evidence="17 18">
    <name type="scientific">Phenylobacterium terrae</name>
    <dbReference type="NCBI Taxonomy" id="2665495"/>
    <lineage>
        <taxon>Bacteria</taxon>
        <taxon>Pseudomonadati</taxon>
        <taxon>Pseudomonadota</taxon>
        <taxon>Alphaproteobacteria</taxon>
        <taxon>Caulobacterales</taxon>
        <taxon>Caulobacteraceae</taxon>
        <taxon>Phenylobacterium</taxon>
    </lineage>
</organism>
<comment type="subunit">
    <text evidence="5">Part of an enzyme complex containing four subunits: a flavoprotein, an iron-sulfur protein, plus two membrane-anchoring proteins, SdhC and SdhD.</text>
</comment>
<sequence>MASYRTPLARARGLGAAGHGVGHWIGERVSAVALVPLTLWAIYAFVRLADASHAEAVAWVRDNPLNPVLLVLFAAISFWHMHAGMRVVVEDYIEKVATKATLLLLNLFVCVLAGGLAVFSILQVALGGE</sequence>
<accession>A0ABW4MZL4</accession>
<evidence type="ECO:0000256" key="13">
    <source>
        <dbReference type="ARBA" id="ARBA00022989"/>
    </source>
</evidence>
<dbReference type="Pfam" id="PF01127">
    <property type="entry name" value="Sdh_cyt"/>
    <property type="match status" value="1"/>
</dbReference>
<keyword evidence="7" id="KW-0813">Transport</keyword>
<dbReference type="CDD" id="cd03495">
    <property type="entry name" value="SQR_TypeC_SdhD_like"/>
    <property type="match status" value="1"/>
</dbReference>
<evidence type="ECO:0000256" key="16">
    <source>
        <dbReference type="SAM" id="Phobius"/>
    </source>
</evidence>
<evidence type="ECO:0000256" key="10">
    <source>
        <dbReference type="ARBA" id="ARBA00022692"/>
    </source>
</evidence>
<evidence type="ECO:0000256" key="15">
    <source>
        <dbReference type="ARBA" id="ARBA00023136"/>
    </source>
</evidence>
<evidence type="ECO:0000256" key="7">
    <source>
        <dbReference type="ARBA" id="ARBA00022448"/>
    </source>
</evidence>
<protein>
    <recommendedName>
        <fullName evidence="6">Succinate dehydrogenase hydrophobic membrane anchor subunit</fullName>
    </recommendedName>
</protein>
<keyword evidence="8" id="KW-0816">Tricarboxylic acid cycle</keyword>
<comment type="caution">
    <text evidence="17">The sequence shown here is derived from an EMBL/GenBank/DDBJ whole genome shotgun (WGS) entry which is preliminary data.</text>
</comment>
<evidence type="ECO:0000256" key="14">
    <source>
        <dbReference type="ARBA" id="ARBA00023004"/>
    </source>
</evidence>
<evidence type="ECO:0000256" key="1">
    <source>
        <dbReference type="ARBA" id="ARBA00001971"/>
    </source>
</evidence>
<evidence type="ECO:0000256" key="11">
    <source>
        <dbReference type="ARBA" id="ARBA00022723"/>
    </source>
</evidence>
<comment type="cofactor">
    <cofactor evidence="1">
        <name>heme</name>
        <dbReference type="ChEBI" id="CHEBI:30413"/>
    </cofactor>
</comment>
<dbReference type="SUPFAM" id="SSF81343">
    <property type="entry name" value="Fumarate reductase respiratory complex transmembrane subunits"/>
    <property type="match status" value="1"/>
</dbReference>
<dbReference type="Proteomes" id="UP001597237">
    <property type="component" value="Unassembled WGS sequence"/>
</dbReference>
<dbReference type="RefSeq" id="WP_377284234.1">
    <property type="nucleotide sequence ID" value="NZ_JBHRSI010000015.1"/>
</dbReference>
<feature type="transmembrane region" description="Helical" evidence="16">
    <location>
        <begin position="68"/>
        <end position="89"/>
    </location>
</feature>
<evidence type="ECO:0000256" key="6">
    <source>
        <dbReference type="ARBA" id="ARBA00019425"/>
    </source>
</evidence>
<dbReference type="InterPro" id="IPR014312">
    <property type="entry name" value="Succ_DH_anchor"/>
</dbReference>